<name>A0A4Z1HHW3_9HELO</name>
<dbReference type="EMBL" id="PQXN01000237">
    <property type="protein sequence ID" value="TGO48514.1"/>
    <property type="molecule type" value="Genomic_DNA"/>
</dbReference>
<dbReference type="InterPro" id="IPR036259">
    <property type="entry name" value="MFS_trans_sf"/>
</dbReference>
<dbReference type="AlphaFoldDB" id="A0A4Z1HHW3"/>
<evidence type="ECO:0000313" key="2">
    <source>
        <dbReference type="Proteomes" id="UP000297527"/>
    </source>
</evidence>
<reference evidence="1 2" key="1">
    <citation type="submission" date="2017-12" db="EMBL/GenBank/DDBJ databases">
        <title>Comparative genomics of Botrytis spp.</title>
        <authorList>
            <person name="Valero-Jimenez C.A."/>
            <person name="Tapia P."/>
            <person name="Veloso J."/>
            <person name="Silva-Moreno E."/>
            <person name="Staats M."/>
            <person name="Valdes J.H."/>
            <person name="Van Kan J.A.L."/>
        </authorList>
    </citation>
    <scope>NUCLEOTIDE SEQUENCE [LARGE SCALE GENOMIC DNA]</scope>
    <source>
        <strain evidence="1 2">MUCL11595</strain>
    </source>
</reference>
<sequence length="101" mass="11339">MAELEYIEPSERISRVGSKIVDLRTTPASRYLHHDEAVSEDEYTSGWRLHLITLALSMGIFSAQMESSIISTSIVSITNDLKGFDEASWVFTSYMLTYAGI</sequence>
<dbReference type="Proteomes" id="UP000297527">
    <property type="component" value="Unassembled WGS sequence"/>
</dbReference>
<proteinExistence type="predicted"/>
<protein>
    <recommendedName>
        <fullName evidence="3">Major facilitator superfamily (MFS) profile domain-containing protein</fullName>
    </recommendedName>
</protein>
<dbReference type="OrthoDB" id="3549206at2759"/>
<organism evidence="1 2">
    <name type="scientific">Botryotinia convoluta</name>
    <dbReference type="NCBI Taxonomy" id="54673"/>
    <lineage>
        <taxon>Eukaryota</taxon>
        <taxon>Fungi</taxon>
        <taxon>Dikarya</taxon>
        <taxon>Ascomycota</taxon>
        <taxon>Pezizomycotina</taxon>
        <taxon>Leotiomycetes</taxon>
        <taxon>Helotiales</taxon>
        <taxon>Sclerotiniaceae</taxon>
        <taxon>Botryotinia</taxon>
    </lineage>
</organism>
<evidence type="ECO:0000313" key="1">
    <source>
        <dbReference type="EMBL" id="TGO48514.1"/>
    </source>
</evidence>
<accession>A0A4Z1HHW3</accession>
<gene>
    <name evidence="1" type="ORF">BCON_0238g00040</name>
</gene>
<comment type="caution">
    <text evidence="1">The sequence shown here is derived from an EMBL/GenBank/DDBJ whole genome shotgun (WGS) entry which is preliminary data.</text>
</comment>
<keyword evidence="2" id="KW-1185">Reference proteome</keyword>
<evidence type="ECO:0008006" key="3">
    <source>
        <dbReference type="Google" id="ProtNLM"/>
    </source>
</evidence>
<dbReference type="SUPFAM" id="SSF103473">
    <property type="entry name" value="MFS general substrate transporter"/>
    <property type="match status" value="1"/>
</dbReference>